<organism evidence="1">
    <name type="scientific">Anguilla anguilla</name>
    <name type="common">European freshwater eel</name>
    <name type="synonym">Muraena anguilla</name>
    <dbReference type="NCBI Taxonomy" id="7936"/>
    <lineage>
        <taxon>Eukaryota</taxon>
        <taxon>Metazoa</taxon>
        <taxon>Chordata</taxon>
        <taxon>Craniata</taxon>
        <taxon>Vertebrata</taxon>
        <taxon>Euteleostomi</taxon>
        <taxon>Actinopterygii</taxon>
        <taxon>Neopterygii</taxon>
        <taxon>Teleostei</taxon>
        <taxon>Anguilliformes</taxon>
        <taxon>Anguillidae</taxon>
        <taxon>Anguilla</taxon>
    </lineage>
</organism>
<reference evidence="1" key="1">
    <citation type="submission" date="2014-11" db="EMBL/GenBank/DDBJ databases">
        <authorList>
            <person name="Amaro Gonzalez C."/>
        </authorList>
    </citation>
    <scope>NUCLEOTIDE SEQUENCE</scope>
</reference>
<proteinExistence type="predicted"/>
<protein>
    <submittedName>
        <fullName evidence="1">Uncharacterized protein</fullName>
    </submittedName>
</protein>
<dbReference type="EMBL" id="GBXM01079944">
    <property type="protein sequence ID" value="JAH28633.1"/>
    <property type="molecule type" value="Transcribed_RNA"/>
</dbReference>
<evidence type="ECO:0000313" key="1">
    <source>
        <dbReference type="EMBL" id="JAH28633.1"/>
    </source>
</evidence>
<reference evidence="1" key="2">
    <citation type="journal article" date="2015" name="Fish Shellfish Immunol.">
        <title>Early steps in the European eel (Anguilla anguilla)-Vibrio vulnificus interaction in the gills: Role of the RtxA13 toxin.</title>
        <authorList>
            <person name="Callol A."/>
            <person name="Pajuelo D."/>
            <person name="Ebbesson L."/>
            <person name="Teles M."/>
            <person name="MacKenzie S."/>
            <person name="Amaro C."/>
        </authorList>
    </citation>
    <scope>NUCLEOTIDE SEQUENCE</scope>
</reference>
<dbReference type="AlphaFoldDB" id="A0A0E9RJW0"/>
<sequence length="46" mass="5520">MIFSVSWKWRNLTRIGLGPALEFCLTKGWRTMTTLDKRRSRKNSLY</sequence>
<accession>A0A0E9RJW0</accession>
<name>A0A0E9RJW0_ANGAN</name>